<dbReference type="EMBL" id="FUEG01000015">
    <property type="protein sequence ID" value="SJL11835.1"/>
    <property type="molecule type" value="Genomic_DNA"/>
</dbReference>
<feature type="compositionally biased region" description="Basic and acidic residues" evidence="1">
    <location>
        <begin position="1"/>
        <end position="11"/>
    </location>
</feature>
<sequence length="377" mass="41073">MLNTGHRDHVCMEASAAPASNDREHGSNKRQRTVAPQGATPDITEGDSARRVEETIIQGSQSPPVNSQAMASAGNRYGDIGQGHPTGGLCGGPSAGNCLGYASLLAFLRSYGSGASSQSRENRNTKPMDQDTPPQSPGNQNTRQEGPNEPNAPPETPEDPAGHPAPQPDIMTMLQNTLSQGFTMLRDQLVMDRQQQQASSTAAAAASPGGTTAGPQATPSRDRRRRPPEKNELAKKVRECMQHYLGGPGREYEVKVREEDAKRYEEVWRSSAGTTPASGLDQFSVFFQGPPASAWNKSAAHVLTQHIMTNVYKYADNDYENRKIIETACLAHIRIMCSNYRSRLKPQTVQTQKQQDGNKASRKSNASIFSSKIEYEF</sequence>
<feature type="compositionally biased region" description="Polar residues" evidence="1">
    <location>
        <begin position="57"/>
        <end position="70"/>
    </location>
</feature>
<dbReference type="AlphaFoldDB" id="A0A284RT19"/>
<evidence type="ECO:0000256" key="1">
    <source>
        <dbReference type="SAM" id="MobiDB-lite"/>
    </source>
</evidence>
<feature type="compositionally biased region" description="Low complexity" evidence="1">
    <location>
        <begin position="194"/>
        <end position="219"/>
    </location>
</feature>
<accession>A0A284RT19</accession>
<gene>
    <name evidence="2" type="ORF">ARMOST_15246</name>
</gene>
<feature type="region of interest" description="Disordered" evidence="1">
    <location>
        <begin position="114"/>
        <end position="169"/>
    </location>
</feature>
<feature type="region of interest" description="Disordered" evidence="1">
    <location>
        <begin position="1"/>
        <end position="79"/>
    </location>
</feature>
<proteinExistence type="predicted"/>
<organism evidence="2 3">
    <name type="scientific">Armillaria ostoyae</name>
    <name type="common">Armillaria root rot fungus</name>
    <dbReference type="NCBI Taxonomy" id="47428"/>
    <lineage>
        <taxon>Eukaryota</taxon>
        <taxon>Fungi</taxon>
        <taxon>Dikarya</taxon>
        <taxon>Basidiomycota</taxon>
        <taxon>Agaricomycotina</taxon>
        <taxon>Agaricomycetes</taxon>
        <taxon>Agaricomycetidae</taxon>
        <taxon>Agaricales</taxon>
        <taxon>Marasmiineae</taxon>
        <taxon>Physalacriaceae</taxon>
        <taxon>Armillaria</taxon>
    </lineage>
</organism>
<evidence type="ECO:0000313" key="2">
    <source>
        <dbReference type="EMBL" id="SJL11835.1"/>
    </source>
</evidence>
<feature type="region of interest" description="Disordered" evidence="1">
    <location>
        <begin position="191"/>
        <end position="232"/>
    </location>
</feature>
<reference evidence="3" key="1">
    <citation type="journal article" date="2017" name="Nat. Ecol. Evol.">
        <title>Genome expansion and lineage-specific genetic innovations in the forest pathogenic fungi Armillaria.</title>
        <authorList>
            <person name="Sipos G."/>
            <person name="Prasanna A.N."/>
            <person name="Walter M.C."/>
            <person name="O'Connor E."/>
            <person name="Balint B."/>
            <person name="Krizsan K."/>
            <person name="Kiss B."/>
            <person name="Hess J."/>
            <person name="Varga T."/>
            <person name="Slot J."/>
            <person name="Riley R."/>
            <person name="Boka B."/>
            <person name="Rigling D."/>
            <person name="Barry K."/>
            <person name="Lee J."/>
            <person name="Mihaltcheva S."/>
            <person name="LaButti K."/>
            <person name="Lipzen A."/>
            <person name="Waldron R."/>
            <person name="Moloney N.M."/>
            <person name="Sperisen C."/>
            <person name="Kredics L."/>
            <person name="Vagvoelgyi C."/>
            <person name="Patrignani A."/>
            <person name="Fitzpatrick D."/>
            <person name="Nagy I."/>
            <person name="Doyle S."/>
            <person name="Anderson J.B."/>
            <person name="Grigoriev I.V."/>
            <person name="Gueldener U."/>
            <person name="Muensterkoetter M."/>
            <person name="Nagy L.G."/>
        </authorList>
    </citation>
    <scope>NUCLEOTIDE SEQUENCE [LARGE SCALE GENOMIC DNA]</scope>
    <source>
        <strain evidence="3">C18/9</strain>
    </source>
</reference>
<keyword evidence="3" id="KW-1185">Reference proteome</keyword>
<protein>
    <submittedName>
        <fullName evidence="2">Uncharacterized protein</fullName>
    </submittedName>
</protein>
<dbReference type="Proteomes" id="UP000219338">
    <property type="component" value="Unassembled WGS sequence"/>
</dbReference>
<evidence type="ECO:0000313" key="3">
    <source>
        <dbReference type="Proteomes" id="UP000219338"/>
    </source>
</evidence>
<dbReference type="OrthoDB" id="3224221at2759"/>
<feature type="compositionally biased region" description="Basic and acidic residues" evidence="1">
    <location>
        <begin position="120"/>
        <end position="129"/>
    </location>
</feature>
<name>A0A284RT19_ARMOS</name>